<evidence type="ECO:0000313" key="10">
    <source>
        <dbReference type="Proteomes" id="UP001519535"/>
    </source>
</evidence>
<name>A0ABS5RNC3_9MYCO</name>
<evidence type="ECO:0000256" key="3">
    <source>
        <dbReference type="ARBA" id="ARBA00022475"/>
    </source>
</evidence>
<feature type="transmembrane region" description="Helical" evidence="7">
    <location>
        <begin position="12"/>
        <end position="31"/>
    </location>
</feature>
<keyword evidence="10" id="KW-1185">Reference proteome</keyword>
<accession>A0ABS5RNC3</accession>
<comment type="subcellular location">
    <subcellularLocation>
        <location evidence="1">Cell membrane</location>
    </subcellularLocation>
</comment>
<dbReference type="EMBL" id="JAHCLR010000060">
    <property type="protein sequence ID" value="MBS9535810.1"/>
    <property type="molecule type" value="Genomic_DNA"/>
</dbReference>
<gene>
    <name evidence="9" type="primary">eccE</name>
    <name evidence="9" type="ORF">KIH27_19680</name>
</gene>
<keyword evidence="3" id="KW-1003">Cell membrane</keyword>
<proteinExistence type="inferred from homology"/>
<comment type="caution">
    <text evidence="9">The sequence shown here is derived from an EMBL/GenBank/DDBJ whole genome shotgun (WGS) entry which is preliminary data.</text>
</comment>
<evidence type="ECO:0000259" key="8">
    <source>
        <dbReference type="Pfam" id="PF11203"/>
    </source>
</evidence>
<evidence type="ECO:0000256" key="5">
    <source>
        <dbReference type="ARBA" id="ARBA00022989"/>
    </source>
</evidence>
<evidence type="ECO:0000256" key="7">
    <source>
        <dbReference type="SAM" id="Phobius"/>
    </source>
</evidence>
<evidence type="ECO:0000313" key="9">
    <source>
        <dbReference type="EMBL" id="MBS9535810.1"/>
    </source>
</evidence>
<dbReference type="Proteomes" id="UP001519535">
    <property type="component" value="Unassembled WGS sequence"/>
</dbReference>
<dbReference type="InterPro" id="IPR050051">
    <property type="entry name" value="EccE_dom"/>
</dbReference>
<dbReference type="NCBIfam" id="TIGR03923">
    <property type="entry name" value="T7SS_EccE"/>
    <property type="match status" value="1"/>
</dbReference>
<reference evidence="9 10" key="1">
    <citation type="submission" date="2021-05" db="EMBL/GenBank/DDBJ databases">
        <title>Mycobacterium acidophilum sp. nov., an extremely acid-tolerant member of the genus Mycobacterium.</title>
        <authorList>
            <person name="Xia J."/>
        </authorList>
    </citation>
    <scope>NUCLEOTIDE SEQUENCE [LARGE SCALE GENOMIC DNA]</scope>
    <source>
        <strain evidence="9 10">M1</strain>
    </source>
</reference>
<keyword evidence="6 7" id="KW-0472">Membrane</keyword>
<feature type="domain" description="Type VII secretion system protein EccE" evidence="8">
    <location>
        <begin position="113"/>
        <end position="178"/>
    </location>
</feature>
<protein>
    <submittedName>
        <fullName evidence="9">Type VII secretion protein EccE</fullName>
    </submittedName>
</protein>
<keyword evidence="4 7" id="KW-0812">Transmembrane</keyword>
<evidence type="ECO:0000256" key="4">
    <source>
        <dbReference type="ARBA" id="ARBA00022692"/>
    </source>
</evidence>
<dbReference type="Pfam" id="PF11203">
    <property type="entry name" value="EccE"/>
    <property type="match status" value="1"/>
</dbReference>
<evidence type="ECO:0000256" key="2">
    <source>
        <dbReference type="ARBA" id="ARBA00007759"/>
    </source>
</evidence>
<sequence>MAYPWPTPRDRWVLAVGVLVLIVLLGWWQGLHFTTMLRRRLAMSRSGSGLHTGRGAADDTRATAVLRVAPSDGGPGALPVALVAGYLDRYGLRADAVRITSRDVRSGSDAPAHDTWIGLTYSAAANLPALQARSSSIPLRQTVDVAARRLADQLREAGWDAVTVGADELPDLIGPSAHETWGAVTDGPAGCVAVYQVGVDGALADNLNRIRSAEVPEAWTVLEIAGSDQRPTVAAACALRTATAPVGTAPLSGLVPEQGNHRSALVTLNPLSGRRIDGHTTLPAGDLAALRWPVAPVKAAAAR</sequence>
<evidence type="ECO:0000256" key="6">
    <source>
        <dbReference type="ARBA" id="ARBA00023136"/>
    </source>
</evidence>
<comment type="similarity">
    <text evidence="2">Belongs to the EccE family.</text>
</comment>
<dbReference type="InterPro" id="IPR021368">
    <property type="entry name" value="T7SS_EccE"/>
</dbReference>
<keyword evidence="5 7" id="KW-1133">Transmembrane helix</keyword>
<organism evidence="9 10">
    <name type="scientific">Mycolicibacter acidiphilus</name>
    <dbReference type="NCBI Taxonomy" id="2835306"/>
    <lineage>
        <taxon>Bacteria</taxon>
        <taxon>Bacillati</taxon>
        <taxon>Actinomycetota</taxon>
        <taxon>Actinomycetes</taxon>
        <taxon>Mycobacteriales</taxon>
        <taxon>Mycobacteriaceae</taxon>
        <taxon>Mycolicibacter</taxon>
    </lineage>
</organism>
<evidence type="ECO:0000256" key="1">
    <source>
        <dbReference type="ARBA" id="ARBA00004236"/>
    </source>
</evidence>